<dbReference type="EMBL" id="KQ981622">
    <property type="protein sequence ID" value="KYN39213.1"/>
    <property type="molecule type" value="Genomic_DNA"/>
</dbReference>
<keyword evidence="3" id="KW-1185">Reference proteome</keyword>
<protein>
    <submittedName>
        <fullName evidence="2">Uncharacterized protein</fullName>
    </submittedName>
</protein>
<organism evidence="2 3">
    <name type="scientific">Trachymyrmex septentrionalis</name>
    <dbReference type="NCBI Taxonomy" id="34720"/>
    <lineage>
        <taxon>Eukaryota</taxon>
        <taxon>Metazoa</taxon>
        <taxon>Ecdysozoa</taxon>
        <taxon>Arthropoda</taxon>
        <taxon>Hexapoda</taxon>
        <taxon>Insecta</taxon>
        <taxon>Pterygota</taxon>
        <taxon>Neoptera</taxon>
        <taxon>Endopterygota</taxon>
        <taxon>Hymenoptera</taxon>
        <taxon>Apocrita</taxon>
        <taxon>Aculeata</taxon>
        <taxon>Formicoidea</taxon>
        <taxon>Formicidae</taxon>
        <taxon>Myrmicinae</taxon>
        <taxon>Trachymyrmex</taxon>
    </lineage>
</organism>
<dbReference type="Proteomes" id="UP000078541">
    <property type="component" value="Unassembled WGS sequence"/>
</dbReference>
<sequence length="136" mass="16136">MEIGTNRRLNFLDTVIIDENKIIFDKYKLILKTRKDLEEPLEEKEETSQEDSKELENKDIETHELKIGDNLKENLGMLKANQSLIARKQNELTDTDQSEEEERKEFVDDVPQSYKRIEERDDKEVWKQAIRGLAIK</sequence>
<evidence type="ECO:0000256" key="1">
    <source>
        <dbReference type="SAM" id="MobiDB-lite"/>
    </source>
</evidence>
<feature type="region of interest" description="Disordered" evidence="1">
    <location>
        <begin position="86"/>
        <end position="109"/>
    </location>
</feature>
<feature type="compositionally biased region" description="Basic and acidic residues" evidence="1">
    <location>
        <begin position="46"/>
        <end position="61"/>
    </location>
</feature>
<evidence type="ECO:0000313" key="3">
    <source>
        <dbReference type="Proteomes" id="UP000078541"/>
    </source>
</evidence>
<name>A0A151JWZ3_9HYME</name>
<reference evidence="2 3" key="1">
    <citation type="submission" date="2016-03" db="EMBL/GenBank/DDBJ databases">
        <title>Trachymyrmex septentrionalis WGS genome.</title>
        <authorList>
            <person name="Nygaard S."/>
            <person name="Hu H."/>
            <person name="Boomsma J."/>
            <person name="Zhang G."/>
        </authorList>
    </citation>
    <scope>NUCLEOTIDE SEQUENCE [LARGE SCALE GENOMIC DNA]</scope>
    <source>
        <strain evidence="2">Tsep2-gDNA-1</strain>
        <tissue evidence="2">Whole body</tissue>
    </source>
</reference>
<dbReference type="AlphaFoldDB" id="A0A151JWZ3"/>
<gene>
    <name evidence="2" type="ORF">ALC56_06400</name>
</gene>
<accession>A0A151JWZ3</accession>
<proteinExistence type="predicted"/>
<evidence type="ECO:0000313" key="2">
    <source>
        <dbReference type="EMBL" id="KYN39213.1"/>
    </source>
</evidence>
<feature type="region of interest" description="Disordered" evidence="1">
    <location>
        <begin position="38"/>
        <end position="61"/>
    </location>
</feature>